<dbReference type="AlphaFoldDB" id="A0A7R9QNP4"/>
<feature type="compositionally biased region" description="Polar residues" evidence="3">
    <location>
        <begin position="523"/>
        <end position="541"/>
    </location>
</feature>
<evidence type="ECO:0000256" key="1">
    <source>
        <dbReference type="ARBA" id="ARBA00022658"/>
    </source>
</evidence>
<dbReference type="Gene3D" id="1.10.840.10">
    <property type="entry name" value="Ras guanine-nucleotide exchange factors catalytic domain"/>
    <property type="match status" value="1"/>
</dbReference>
<dbReference type="OrthoDB" id="25179at2759"/>
<feature type="domain" description="Ras-GEF" evidence="4">
    <location>
        <begin position="723"/>
        <end position="875"/>
    </location>
</feature>
<evidence type="ECO:0000259" key="4">
    <source>
        <dbReference type="PROSITE" id="PS50009"/>
    </source>
</evidence>
<proteinExistence type="predicted"/>
<feature type="compositionally biased region" description="Basic and acidic residues" evidence="3">
    <location>
        <begin position="12"/>
        <end position="21"/>
    </location>
</feature>
<dbReference type="Pfam" id="PF00617">
    <property type="entry name" value="RasGEF"/>
    <property type="match status" value="1"/>
</dbReference>
<dbReference type="InterPro" id="IPR000651">
    <property type="entry name" value="Ras-like_Gua-exchang_fac_N"/>
</dbReference>
<feature type="domain" description="N-terminal Ras-GEF" evidence="5">
    <location>
        <begin position="575"/>
        <end position="694"/>
    </location>
</feature>
<dbReference type="SUPFAM" id="SSF48366">
    <property type="entry name" value="Ras GEF"/>
    <property type="match status" value="1"/>
</dbReference>
<feature type="compositionally biased region" description="Low complexity" evidence="3">
    <location>
        <begin position="22"/>
        <end position="35"/>
    </location>
</feature>
<evidence type="ECO:0000259" key="5">
    <source>
        <dbReference type="PROSITE" id="PS50212"/>
    </source>
</evidence>
<organism evidence="6">
    <name type="scientific">Oppiella nova</name>
    <dbReference type="NCBI Taxonomy" id="334625"/>
    <lineage>
        <taxon>Eukaryota</taxon>
        <taxon>Metazoa</taxon>
        <taxon>Ecdysozoa</taxon>
        <taxon>Arthropoda</taxon>
        <taxon>Chelicerata</taxon>
        <taxon>Arachnida</taxon>
        <taxon>Acari</taxon>
        <taxon>Acariformes</taxon>
        <taxon>Sarcoptiformes</taxon>
        <taxon>Oribatida</taxon>
        <taxon>Brachypylina</taxon>
        <taxon>Oppioidea</taxon>
        <taxon>Oppiidae</taxon>
        <taxon>Oppiella</taxon>
    </lineage>
</organism>
<dbReference type="GO" id="GO:0005886">
    <property type="term" value="C:plasma membrane"/>
    <property type="evidence" value="ECO:0007669"/>
    <property type="project" value="TreeGrafter"/>
</dbReference>
<dbReference type="GO" id="GO:0005085">
    <property type="term" value="F:guanyl-nucleotide exchange factor activity"/>
    <property type="evidence" value="ECO:0007669"/>
    <property type="project" value="UniProtKB-KW"/>
</dbReference>
<dbReference type="EMBL" id="OC920744">
    <property type="protein sequence ID" value="CAD7652769.1"/>
    <property type="molecule type" value="Genomic_DNA"/>
</dbReference>
<dbReference type="PROSITE" id="PS50009">
    <property type="entry name" value="RASGEF_CAT"/>
    <property type="match status" value="1"/>
</dbReference>
<dbReference type="PROSITE" id="PS50212">
    <property type="entry name" value="RASGEF_NTER"/>
    <property type="match status" value="1"/>
</dbReference>
<dbReference type="SMART" id="SM00147">
    <property type="entry name" value="RasGEF"/>
    <property type="match status" value="1"/>
</dbReference>
<sequence length="875" mass="98746">MANRLCIDRYNNRETTAKSSDDSSGTSTLSTQTLGRLSKKPDPISLALKGSLLNASSHRSSLPEIPLSPREKEILETTNFPIPPPVPYRTAHADRLNHSLSSDDVLNNSSNDVFDGPMKAPPKPPLPVIDGRPLSVSDILEFGEEEGVPPPLPPKRFPRPEKVLYSQTSFDWSQTCQSSNCTSNCNSVDSCLNYSGLSHLSADDLLSISRSDANSDYRRFRSQLNSYNTTSSEENKSTNSFNFSHRYEYKSSVTQTKTQTIHSVNNESKDSLTFSLSSPPFHSYRMDSLIDKMRTFSTGEDTVDGDTPPQLPVKMRPKLSLSNIQNILDSKPMRPLSEYDNIIGTPDSSHLSHNCGHDIIQRLPNNQINIYCLQPNSCPHSSSCPHFMNNAPTLQVTDSSDLESKPPPLPPKRRNIMAYMEMVDSYNGPESAEFYRHSMHTYASIENQWQAMERSIHSSFIQQRSIATSFVSGSSDDSVFSFGEDSRSENSSTPPPLLPPKQRKSVLTALSKPPNESPEMMPRTSTPVSLVPSSDSGISSQPELTRAETEEPEEVSALDETDVSVYIVLKNTTEEGPEIRGGSVDGLIVKATEVSKNDFMFQEAFLTTYRTLLTPMELIDKLLYRYNKFILLSDMRQRAARNAFALLVRVVDDIIGDYSDKVLEILMDFIYQLVNRGDLALAKVLRAKCIEKMDQRQHALNASKVLLPSINITSRQYSLCDFKSEHLAEQMTLLDSDLFLKIEIPEVLVWAKEQKEELIPNLNTFTEHFNNMSYWTRSRILDEKDARERERLVLKFIKIMKHLRKLSNFNSYLAILSALDSAPIRRLEWQRNITESLKEYSALIDSSSSFRAYRQALAYTEPPCIPYMYVPSHPI</sequence>
<accession>A0A7R9QNP4</accession>
<dbReference type="EMBL" id="CAJPVJ010005919">
    <property type="protein sequence ID" value="CAG2169956.1"/>
    <property type="molecule type" value="Genomic_DNA"/>
</dbReference>
<dbReference type="InterPro" id="IPR023578">
    <property type="entry name" value="Ras_GEF_dom_sf"/>
</dbReference>
<dbReference type="Gene3D" id="1.20.870.10">
    <property type="entry name" value="Son of sevenless (SoS) protein Chain: S domain 1"/>
    <property type="match status" value="1"/>
</dbReference>
<keyword evidence="1 2" id="KW-0344">Guanine-nucleotide releasing factor</keyword>
<dbReference type="Proteomes" id="UP000728032">
    <property type="component" value="Unassembled WGS sequence"/>
</dbReference>
<dbReference type="SMART" id="SM00229">
    <property type="entry name" value="RasGEFN"/>
    <property type="match status" value="1"/>
</dbReference>
<gene>
    <name evidence="6" type="ORF">ONB1V03_LOCUS9428</name>
</gene>
<dbReference type="PANTHER" id="PTHR23113:SF224">
    <property type="entry name" value="RAP GUANINE NUCLEOTIDE EXCHANGE FACTOR 1"/>
    <property type="match status" value="1"/>
</dbReference>
<name>A0A7R9QNP4_9ACAR</name>
<feature type="region of interest" description="Disordered" evidence="3">
    <location>
        <begin position="12"/>
        <end position="42"/>
    </location>
</feature>
<dbReference type="InterPro" id="IPR008937">
    <property type="entry name" value="Ras-like_GEF"/>
</dbReference>
<keyword evidence="7" id="KW-1185">Reference proteome</keyword>
<dbReference type="GO" id="GO:0007265">
    <property type="term" value="P:Ras protein signal transduction"/>
    <property type="evidence" value="ECO:0007669"/>
    <property type="project" value="TreeGrafter"/>
</dbReference>
<dbReference type="CDD" id="cd06224">
    <property type="entry name" value="REM"/>
    <property type="match status" value="1"/>
</dbReference>
<dbReference type="InterPro" id="IPR036964">
    <property type="entry name" value="RASGEF_cat_dom_sf"/>
</dbReference>
<dbReference type="Pfam" id="PF00618">
    <property type="entry name" value="RasGEF_N"/>
    <property type="match status" value="1"/>
</dbReference>
<feature type="compositionally biased region" description="Low complexity" evidence="3">
    <location>
        <begin position="472"/>
        <end position="483"/>
    </location>
</feature>
<feature type="region of interest" description="Disordered" evidence="3">
    <location>
        <begin position="472"/>
        <end position="557"/>
    </location>
</feature>
<reference evidence="6" key="1">
    <citation type="submission" date="2020-11" db="EMBL/GenBank/DDBJ databases">
        <authorList>
            <person name="Tran Van P."/>
        </authorList>
    </citation>
    <scope>NUCLEOTIDE SEQUENCE</scope>
</reference>
<dbReference type="PANTHER" id="PTHR23113">
    <property type="entry name" value="GUANINE NUCLEOTIDE EXCHANGE FACTOR"/>
    <property type="match status" value="1"/>
</dbReference>
<evidence type="ECO:0000313" key="7">
    <source>
        <dbReference type="Proteomes" id="UP000728032"/>
    </source>
</evidence>
<evidence type="ECO:0008006" key="8">
    <source>
        <dbReference type="Google" id="ProtNLM"/>
    </source>
</evidence>
<evidence type="ECO:0000256" key="2">
    <source>
        <dbReference type="PROSITE-ProRule" id="PRU00168"/>
    </source>
</evidence>
<dbReference type="InterPro" id="IPR001895">
    <property type="entry name" value="RASGEF_cat_dom"/>
</dbReference>
<protein>
    <recommendedName>
        <fullName evidence="8">Rap guanine nucleotide exchange factor 1</fullName>
    </recommendedName>
</protein>
<evidence type="ECO:0000256" key="3">
    <source>
        <dbReference type="SAM" id="MobiDB-lite"/>
    </source>
</evidence>
<evidence type="ECO:0000313" key="6">
    <source>
        <dbReference type="EMBL" id="CAD7652769.1"/>
    </source>
</evidence>